<keyword evidence="5" id="KW-1185">Reference proteome</keyword>
<dbReference type="AlphaFoldDB" id="A0AA88WS41"/>
<evidence type="ECO:0000313" key="5">
    <source>
        <dbReference type="Proteomes" id="UP001188597"/>
    </source>
</evidence>
<gene>
    <name evidence="4" type="ORF">RJ639_035037</name>
</gene>
<dbReference type="Proteomes" id="UP001188597">
    <property type="component" value="Unassembled WGS sequence"/>
</dbReference>
<dbReference type="Pfam" id="PF05030">
    <property type="entry name" value="SSXT"/>
    <property type="match status" value="1"/>
</dbReference>
<evidence type="ECO:0000256" key="2">
    <source>
        <dbReference type="SAM" id="MobiDB-lite"/>
    </source>
</evidence>
<reference evidence="4" key="1">
    <citation type="submission" date="2022-12" db="EMBL/GenBank/DDBJ databases">
        <title>Draft genome assemblies for two species of Escallonia (Escalloniales).</title>
        <authorList>
            <person name="Chanderbali A."/>
            <person name="Dervinis C."/>
            <person name="Anghel I."/>
            <person name="Soltis D."/>
            <person name="Soltis P."/>
            <person name="Zapata F."/>
        </authorList>
    </citation>
    <scope>NUCLEOTIDE SEQUENCE</scope>
    <source>
        <strain evidence="4">UCBG64.0493</strain>
        <tissue evidence="4">Leaf</tissue>
    </source>
</reference>
<dbReference type="EMBL" id="JAVXUP010000297">
    <property type="protein sequence ID" value="KAK3031669.1"/>
    <property type="molecule type" value="Genomic_DNA"/>
</dbReference>
<evidence type="ECO:0000313" key="4">
    <source>
        <dbReference type="EMBL" id="KAK3031669.1"/>
    </source>
</evidence>
<evidence type="ECO:0000259" key="3">
    <source>
        <dbReference type="Pfam" id="PF05030"/>
    </source>
</evidence>
<comment type="caution">
    <text evidence="4">The sequence shown here is derived from an EMBL/GenBank/DDBJ whole genome shotgun (WGS) entry which is preliminary data.</text>
</comment>
<protein>
    <recommendedName>
        <fullName evidence="3">SS18 N-terminal domain-containing protein</fullName>
    </recommendedName>
</protein>
<proteinExistence type="inferred from homology"/>
<comment type="similarity">
    <text evidence="1">Belongs to the SS18 family.</text>
</comment>
<organism evidence="4 5">
    <name type="scientific">Escallonia herrerae</name>
    <dbReference type="NCBI Taxonomy" id="1293975"/>
    <lineage>
        <taxon>Eukaryota</taxon>
        <taxon>Viridiplantae</taxon>
        <taxon>Streptophyta</taxon>
        <taxon>Embryophyta</taxon>
        <taxon>Tracheophyta</taxon>
        <taxon>Spermatophyta</taxon>
        <taxon>Magnoliopsida</taxon>
        <taxon>eudicotyledons</taxon>
        <taxon>Gunneridae</taxon>
        <taxon>Pentapetalae</taxon>
        <taxon>asterids</taxon>
        <taxon>campanulids</taxon>
        <taxon>Escalloniales</taxon>
        <taxon>Escalloniaceae</taxon>
        <taxon>Escallonia</taxon>
    </lineage>
</organism>
<feature type="region of interest" description="Disordered" evidence="2">
    <location>
        <begin position="214"/>
        <end position="254"/>
    </location>
</feature>
<evidence type="ECO:0000256" key="1">
    <source>
        <dbReference type="ARBA" id="ARBA00007945"/>
    </source>
</evidence>
<sequence>MGAGGQQQCADGVVDDEDLVHVVGVDRSLMMERVLRMEGLRRLKFRRNAFSSKAREVIRCIVYVSVCLGIIAQHAYENYEYSIPRVPRPPVPGVIGLPVTLKRVNENPNKASITCSRSLPPTSKTPLCPPLSHLTLAEHLVVLIIRGREGKASGGSSIRAKASEHNAAAAVHADAAEQQQPTAAGGFTTTDHIQKFLDENKSLILKILENQNSGKAGECAEGRKGKARRGSIRVKTSEHKIQQQQQQPTVAGGFTTTDITTDHIQQTLRNGQD</sequence>
<feature type="domain" description="SS18 N-terminal" evidence="3">
    <location>
        <begin position="188"/>
        <end position="221"/>
    </location>
</feature>
<name>A0AA88WS41_9ASTE</name>
<accession>A0AA88WS41</accession>
<dbReference type="InterPro" id="IPR007726">
    <property type="entry name" value="SS18_N"/>
</dbReference>